<dbReference type="Pfam" id="PF00160">
    <property type="entry name" value="Pro_isomerase"/>
    <property type="match status" value="1"/>
</dbReference>
<dbReference type="Proteomes" id="UP000734854">
    <property type="component" value="Unassembled WGS sequence"/>
</dbReference>
<keyword evidence="1" id="KW-1133">Transmembrane helix</keyword>
<evidence type="ECO:0000313" key="4">
    <source>
        <dbReference type="Proteomes" id="UP000734854"/>
    </source>
</evidence>
<protein>
    <recommendedName>
        <fullName evidence="2">PPIase cyclophilin-type domain-containing protein</fullName>
    </recommendedName>
</protein>
<dbReference type="Gene3D" id="3.20.20.140">
    <property type="entry name" value="Metal-dependent hydrolases"/>
    <property type="match status" value="1"/>
</dbReference>
<evidence type="ECO:0000259" key="2">
    <source>
        <dbReference type="PROSITE" id="PS50072"/>
    </source>
</evidence>
<keyword evidence="1" id="KW-0472">Membrane</keyword>
<feature type="transmembrane region" description="Helical" evidence="1">
    <location>
        <begin position="268"/>
        <end position="296"/>
    </location>
</feature>
<feature type="transmembrane region" description="Helical" evidence="1">
    <location>
        <begin position="30"/>
        <end position="52"/>
    </location>
</feature>
<dbReference type="InterPro" id="IPR032466">
    <property type="entry name" value="Metal_Hydrolase"/>
</dbReference>
<dbReference type="AlphaFoldDB" id="A0A8J5HUN6"/>
<proteinExistence type="predicted"/>
<feature type="transmembrane region" description="Helical" evidence="1">
    <location>
        <begin position="97"/>
        <end position="121"/>
    </location>
</feature>
<accession>A0A8J5HUN6</accession>
<dbReference type="SUPFAM" id="SSF51556">
    <property type="entry name" value="Metallo-dependent hydrolases"/>
    <property type="match status" value="1"/>
</dbReference>
<sequence>MDCEPEELQFLGMFGIYQEAAKILAGWRRLFGQIAGALVLPLSFLFFAHIAISHHLFTTIDRDEIDLDVSPPGSASESYALNRLASDWSSFLLFKGFYLLALLVLALLSTAAVVYSVASIYTARRDLTFRKVLAVVPRVWRRLMSTFLWAFLILFALHSLAVAVFIAIILGSGDESIAGPLLVIFVLIPLYVVALVYISVVWHLASVLSVLEDARGLEAMRRSRLLIKGKLLLACIIFVKLNLCFGLVEWGFRLLLAKWSSNGAGLSLLLSLVLLLLLGLVILFALAVQTVVYFVCKSYHHESIDKTSLADHLEAYMGEYVPLKSQDVQMEQLHEAALQSKVTTKVYFDISIGNLVGKDVGRIVIGLYGDDVPQTAENFRALCTGEKGFGYKGSVFHRGDMELPEWCKLLPKIELHAHLNGSVRDSTLLELAKVLGDEGVINFEDVVHVIMKIAYFPLSFTSMSILVQALLQNATESMKESKVIDILNVARHPFSVGFYSDLVRYLASGCKPKEKWRIGTEHEKFGFEVDTLRPMNYEQIADLLNGLAERFDWDKVMEENYIIGLKQVRLYIFIMYGFGFLPPRVITFEQQHQRFSES</sequence>
<feature type="transmembrane region" description="Helical" evidence="1">
    <location>
        <begin position="231"/>
        <end position="248"/>
    </location>
</feature>
<feature type="transmembrane region" description="Helical" evidence="1">
    <location>
        <begin position="182"/>
        <end position="211"/>
    </location>
</feature>
<dbReference type="Gene3D" id="3.30.590.20">
    <property type="match status" value="1"/>
</dbReference>
<dbReference type="EMBL" id="JACMSC010000001">
    <property type="protein sequence ID" value="KAG6535867.1"/>
    <property type="molecule type" value="Genomic_DNA"/>
</dbReference>
<name>A0A8J5HUN6_ZINOF</name>
<feature type="domain" description="PPIase cyclophilin-type" evidence="2">
    <location>
        <begin position="357"/>
        <end position="398"/>
    </location>
</feature>
<dbReference type="InterPro" id="IPR002130">
    <property type="entry name" value="Cyclophilin-type_PPIase_dom"/>
</dbReference>
<dbReference type="GO" id="GO:0003755">
    <property type="term" value="F:peptidyl-prolyl cis-trans isomerase activity"/>
    <property type="evidence" value="ECO:0007669"/>
    <property type="project" value="InterPro"/>
</dbReference>
<dbReference type="PANTHER" id="PTHR33133">
    <property type="entry name" value="OS08G0107100 PROTEIN-RELATED"/>
    <property type="match status" value="1"/>
</dbReference>
<dbReference type="PROSITE" id="PS50072">
    <property type="entry name" value="CSA_PPIASE_2"/>
    <property type="match status" value="1"/>
</dbReference>
<dbReference type="Gene3D" id="2.40.100.10">
    <property type="entry name" value="Cyclophilin-like"/>
    <property type="match status" value="1"/>
</dbReference>
<organism evidence="3 4">
    <name type="scientific">Zingiber officinale</name>
    <name type="common">Ginger</name>
    <name type="synonym">Amomum zingiber</name>
    <dbReference type="NCBI Taxonomy" id="94328"/>
    <lineage>
        <taxon>Eukaryota</taxon>
        <taxon>Viridiplantae</taxon>
        <taxon>Streptophyta</taxon>
        <taxon>Embryophyta</taxon>
        <taxon>Tracheophyta</taxon>
        <taxon>Spermatophyta</taxon>
        <taxon>Magnoliopsida</taxon>
        <taxon>Liliopsida</taxon>
        <taxon>Zingiberales</taxon>
        <taxon>Zingiberaceae</taxon>
        <taxon>Zingiber</taxon>
    </lineage>
</organism>
<dbReference type="PANTHER" id="PTHR33133:SF5">
    <property type="entry name" value="OS08G0107100 PROTEIN"/>
    <property type="match status" value="1"/>
</dbReference>
<reference evidence="3 4" key="1">
    <citation type="submission" date="2020-08" db="EMBL/GenBank/DDBJ databases">
        <title>Plant Genome Project.</title>
        <authorList>
            <person name="Zhang R.-G."/>
        </authorList>
    </citation>
    <scope>NUCLEOTIDE SEQUENCE [LARGE SCALE GENOMIC DNA]</scope>
    <source>
        <tissue evidence="3">Rhizome</tissue>
    </source>
</reference>
<evidence type="ECO:0000256" key="1">
    <source>
        <dbReference type="SAM" id="Phobius"/>
    </source>
</evidence>
<dbReference type="SUPFAM" id="SSF50891">
    <property type="entry name" value="Cyclophilin-like"/>
    <property type="match status" value="1"/>
</dbReference>
<gene>
    <name evidence="3" type="ORF">ZIOFF_000897</name>
</gene>
<keyword evidence="4" id="KW-1185">Reference proteome</keyword>
<comment type="caution">
    <text evidence="3">The sequence shown here is derived from an EMBL/GenBank/DDBJ whole genome shotgun (WGS) entry which is preliminary data.</text>
</comment>
<feature type="transmembrane region" description="Helical" evidence="1">
    <location>
        <begin position="147"/>
        <end position="170"/>
    </location>
</feature>
<keyword evidence="1" id="KW-0812">Transmembrane</keyword>
<evidence type="ECO:0000313" key="3">
    <source>
        <dbReference type="EMBL" id="KAG6535867.1"/>
    </source>
</evidence>
<dbReference type="InterPro" id="IPR029000">
    <property type="entry name" value="Cyclophilin-like_dom_sf"/>
</dbReference>